<keyword evidence="2" id="KW-1185">Reference proteome</keyword>
<reference evidence="1" key="1">
    <citation type="journal article" date="2014" name="Int. J. Syst. Evol. Microbiol.">
        <title>Complete genome sequence of Corynebacterium casei LMG S-19264T (=DSM 44701T), isolated from a smear-ripened cheese.</title>
        <authorList>
            <consortium name="US DOE Joint Genome Institute (JGI-PGF)"/>
            <person name="Walter F."/>
            <person name="Albersmeier A."/>
            <person name="Kalinowski J."/>
            <person name="Ruckert C."/>
        </authorList>
    </citation>
    <scope>NUCLEOTIDE SEQUENCE</scope>
    <source>
        <strain evidence="1">CGMCC 4.7679</strain>
    </source>
</reference>
<accession>A0A8H9J147</accession>
<dbReference type="Proteomes" id="UP000658656">
    <property type="component" value="Unassembled WGS sequence"/>
</dbReference>
<evidence type="ECO:0000313" key="1">
    <source>
        <dbReference type="EMBL" id="GHF76608.1"/>
    </source>
</evidence>
<dbReference type="AlphaFoldDB" id="A0A8H9J147"/>
<organism evidence="1 2">
    <name type="scientific">Amycolatopsis bartoniae</name>
    <dbReference type="NCBI Taxonomy" id="941986"/>
    <lineage>
        <taxon>Bacteria</taxon>
        <taxon>Bacillati</taxon>
        <taxon>Actinomycetota</taxon>
        <taxon>Actinomycetes</taxon>
        <taxon>Pseudonocardiales</taxon>
        <taxon>Pseudonocardiaceae</taxon>
        <taxon>Amycolatopsis</taxon>
    </lineage>
</organism>
<dbReference type="EMBL" id="BNAV01000011">
    <property type="protein sequence ID" value="GHF76608.1"/>
    <property type="molecule type" value="Genomic_DNA"/>
</dbReference>
<protein>
    <submittedName>
        <fullName evidence="1">Uncharacterized protein</fullName>
    </submittedName>
</protein>
<evidence type="ECO:0000313" key="2">
    <source>
        <dbReference type="Proteomes" id="UP000658656"/>
    </source>
</evidence>
<proteinExistence type="predicted"/>
<name>A0A8H9J147_9PSEU</name>
<dbReference type="OrthoDB" id="3699454at2"/>
<reference evidence="1" key="2">
    <citation type="submission" date="2020-09" db="EMBL/GenBank/DDBJ databases">
        <authorList>
            <person name="Sun Q."/>
            <person name="Zhou Y."/>
        </authorList>
    </citation>
    <scope>NUCLEOTIDE SEQUENCE</scope>
    <source>
        <strain evidence="1">CGMCC 4.7679</strain>
    </source>
</reference>
<gene>
    <name evidence="1" type="ORF">GCM10017566_58390</name>
</gene>
<dbReference type="RefSeq" id="WP_145937106.1">
    <property type="nucleotide sequence ID" value="NZ_BNAV01000011.1"/>
</dbReference>
<sequence length="146" mass="15846">MVRLAVRDRLARDIEHGTLIQESAPAARLARPVFWNLRWPLISDEGIDVRLRKGLDRLVRGGSRLLPDGTLIPTDRIAGTNTSAEEKTIYVWCSGNTTPSGGNVQFTSHAKAFRCGSPMSSPITPRPGRCHAESAVGALCAIAWKG</sequence>
<comment type="caution">
    <text evidence="1">The sequence shown here is derived from an EMBL/GenBank/DDBJ whole genome shotgun (WGS) entry which is preliminary data.</text>
</comment>